<comment type="caution">
    <text evidence="2">The sequence shown here is derived from an EMBL/GenBank/DDBJ whole genome shotgun (WGS) entry which is preliminary data.</text>
</comment>
<evidence type="ECO:0000313" key="3">
    <source>
        <dbReference type="Proteomes" id="UP000029567"/>
    </source>
</evidence>
<accession>A0A0E3BGH1</accession>
<dbReference type="AlphaFoldDB" id="A0A0E3BGH1"/>
<gene>
    <name evidence="2" type="ORF">P245_08630</name>
</gene>
<feature type="compositionally biased region" description="Low complexity" evidence="1">
    <location>
        <begin position="94"/>
        <end position="105"/>
    </location>
</feature>
<reference evidence="2 3" key="1">
    <citation type="submission" date="2013-09" db="EMBL/GenBank/DDBJ databases">
        <title>High correlation between genotypes and phenotypes of environmental bacteria Comamonas testosteroni strains.</title>
        <authorList>
            <person name="Liu L."/>
            <person name="Zhu W."/>
            <person name="Xia X."/>
            <person name="Xu B."/>
            <person name="Luo M."/>
            <person name="Wang G."/>
        </authorList>
    </citation>
    <scope>NUCLEOTIDE SEQUENCE [LARGE SCALE GENOMIC DNA]</scope>
    <source>
        <strain evidence="2 3">JL14</strain>
    </source>
</reference>
<dbReference type="Proteomes" id="UP000029567">
    <property type="component" value="Unassembled WGS sequence"/>
</dbReference>
<organism evidence="2 3">
    <name type="scientific">Comamonas thiooxydans</name>
    <dbReference type="NCBI Taxonomy" id="363952"/>
    <lineage>
        <taxon>Bacteria</taxon>
        <taxon>Pseudomonadati</taxon>
        <taxon>Pseudomonadota</taxon>
        <taxon>Betaproteobacteria</taxon>
        <taxon>Burkholderiales</taxon>
        <taxon>Comamonadaceae</taxon>
        <taxon>Comamonas</taxon>
    </lineage>
</organism>
<dbReference type="EMBL" id="AWTN01000084">
    <property type="protein sequence ID" value="KGG93550.1"/>
    <property type="molecule type" value="Genomic_DNA"/>
</dbReference>
<proteinExistence type="predicted"/>
<feature type="region of interest" description="Disordered" evidence="1">
    <location>
        <begin position="66"/>
        <end position="105"/>
    </location>
</feature>
<name>A0A0E3BGH1_9BURK</name>
<evidence type="ECO:0000256" key="1">
    <source>
        <dbReference type="SAM" id="MobiDB-lite"/>
    </source>
</evidence>
<protein>
    <submittedName>
        <fullName evidence="2">Uncharacterized protein</fullName>
    </submittedName>
</protein>
<evidence type="ECO:0000313" key="2">
    <source>
        <dbReference type="EMBL" id="KGG93550.1"/>
    </source>
</evidence>
<sequence length="129" mass="14404">MLIPPRSGRIQPAHRQARQHFRHIALNVAAHRQGDAAPDHELNQRDVRQQFLLGHLLRLPLIDPCNLRRPEQRGDGQQYRHHPLPDAQRRPGLAAPQMPQPTAAMAASNIKRKLTAAAPGTAGIMNPPF</sequence>